<evidence type="ECO:0000313" key="3">
    <source>
        <dbReference type="Proteomes" id="UP000831963"/>
    </source>
</evidence>
<gene>
    <name evidence="2" type="ORF">KV396_07570</name>
</gene>
<name>A0ABY4INQ0_9MICO</name>
<keyword evidence="1" id="KW-1133">Transmembrane helix</keyword>
<keyword evidence="3" id="KW-1185">Reference proteome</keyword>
<dbReference type="RefSeq" id="WP_247623834.1">
    <property type="nucleotide sequence ID" value="NZ_CP078077.1"/>
</dbReference>
<organism evidence="2 3">
    <name type="scientific">Microbacterium galbinum</name>
    <dbReference type="NCBI Taxonomy" id="2851646"/>
    <lineage>
        <taxon>Bacteria</taxon>
        <taxon>Bacillati</taxon>
        <taxon>Actinomycetota</taxon>
        <taxon>Actinomycetes</taxon>
        <taxon>Micrococcales</taxon>
        <taxon>Microbacteriaceae</taxon>
        <taxon>Microbacterium</taxon>
    </lineage>
</organism>
<keyword evidence="1" id="KW-0812">Transmembrane</keyword>
<keyword evidence="1" id="KW-0472">Membrane</keyword>
<dbReference type="EMBL" id="CP078077">
    <property type="protein sequence ID" value="UPL14343.1"/>
    <property type="molecule type" value="Genomic_DNA"/>
</dbReference>
<sequence>MFAPTFVIGLLIYVAIVLIGLLVLWFVIYTAVRAALTSHRQALAEERLGRS</sequence>
<proteinExistence type="predicted"/>
<reference evidence="2 3" key="1">
    <citation type="submission" date="2021-06" db="EMBL/GenBank/DDBJ databases">
        <title>Genome-based taxonomic framework of Microbacterium strains isolated from marine environment, the description of four new species and reclassification of four preexisting species.</title>
        <authorList>
            <person name="Lee S.D."/>
            <person name="Kim S.-M."/>
            <person name="Byeon Y.-S."/>
            <person name="Yang H.L."/>
            <person name="Kim I.S."/>
        </authorList>
    </citation>
    <scope>NUCLEOTIDE SEQUENCE [LARGE SCALE GENOMIC DNA]</scope>
    <source>
        <strain evidence="2 3">SSW1-36</strain>
    </source>
</reference>
<feature type="transmembrane region" description="Helical" evidence="1">
    <location>
        <begin position="6"/>
        <end position="32"/>
    </location>
</feature>
<evidence type="ECO:0000313" key="2">
    <source>
        <dbReference type="EMBL" id="UPL14343.1"/>
    </source>
</evidence>
<protein>
    <submittedName>
        <fullName evidence="2">Uncharacterized protein</fullName>
    </submittedName>
</protein>
<evidence type="ECO:0000256" key="1">
    <source>
        <dbReference type="SAM" id="Phobius"/>
    </source>
</evidence>
<accession>A0ABY4INQ0</accession>
<dbReference type="Proteomes" id="UP000831963">
    <property type="component" value="Chromosome"/>
</dbReference>